<proteinExistence type="predicted"/>
<keyword evidence="3" id="KW-1185">Reference proteome</keyword>
<dbReference type="AlphaFoldDB" id="M5GCY1"/>
<dbReference type="Proteomes" id="UP000030653">
    <property type="component" value="Unassembled WGS sequence"/>
</dbReference>
<name>M5GCY1_DACPD</name>
<reference evidence="2 3" key="1">
    <citation type="journal article" date="2012" name="Science">
        <title>The Paleozoic origin of enzymatic lignin decomposition reconstructed from 31 fungal genomes.</title>
        <authorList>
            <person name="Floudas D."/>
            <person name="Binder M."/>
            <person name="Riley R."/>
            <person name="Barry K."/>
            <person name="Blanchette R.A."/>
            <person name="Henrissat B."/>
            <person name="Martinez A.T."/>
            <person name="Otillar R."/>
            <person name="Spatafora J.W."/>
            <person name="Yadav J.S."/>
            <person name="Aerts A."/>
            <person name="Benoit I."/>
            <person name="Boyd A."/>
            <person name="Carlson A."/>
            <person name="Copeland A."/>
            <person name="Coutinho P.M."/>
            <person name="de Vries R.P."/>
            <person name="Ferreira P."/>
            <person name="Findley K."/>
            <person name="Foster B."/>
            <person name="Gaskell J."/>
            <person name="Glotzer D."/>
            <person name="Gorecki P."/>
            <person name="Heitman J."/>
            <person name="Hesse C."/>
            <person name="Hori C."/>
            <person name="Igarashi K."/>
            <person name="Jurgens J.A."/>
            <person name="Kallen N."/>
            <person name="Kersten P."/>
            <person name="Kohler A."/>
            <person name="Kuees U."/>
            <person name="Kumar T.K.A."/>
            <person name="Kuo A."/>
            <person name="LaButti K."/>
            <person name="Larrondo L.F."/>
            <person name="Lindquist E."/>
            <person name="Ling A."/>
            <person name="Lombard V."/>
            <person name="Lucas S."/>
            <person name="Lundell T."/>
            <person name="Martin R."/>
            <person name="McLaughlin D.J."/>
            <person name="Morgenstern I."/>
            <person name="Morin E."/>
            <person name="Murat C."/>
            <person name="Nagy L.G."/>
            <person name="Nolan M."/>
            <person name="Ohm R.A."/>
            <person name="Patyshakuliyeva A."/>
            <person name="Rokas A."/>
            <person name="Ruiz-Duenas F.J."/>
            <person name="Sabat G."/>
            <person name="Salamov A."/>
            <person name="Samejima M."/>
            <person name="Schmutz J."/>
            <person name="Slot J.C."/>
            <person name="St John F."/>
            <person name="Stenlid J."/>
            <person name="Sun H."/>
            <person name="Sun S."/>
            <person name="Syed K."/>
            <person name="Tsang A."/>
            <person name="Wiebenga A."/>
            <person name="Young D."/>
            <person name="Pisabarro A."/>
            <person name="Eastwood D.C."/>
            <person name="Martin F."/>
            <person name="Cullen D."/>
            <person name="Grigoriev I.V."/>
            <person name="Hibbett D.S."/>
        </authorList>
    </citation>
    <scope>NUCLEOTIDE SEQUENCE [LARGE SCALE GENOMIC DNA]</scope>
    <source>
        <strain evidence="2 3">DJM-731 SS1</strain>
    </source>
</reference>
<gene>
    <name evidence="2" type="ORF">DACRYDRAFT_19631</name>
</gene>
<dbReference type="GeneID" id="63686657"/>
<dbReference type="RefSeq" id="XP_040633389.1">
    <property type="nucleotide sequence ID" value="XM_040771595.1"/>
</dbReference>
<dbReference type="HOGENOM" id="CLU_2145765_0_0_1"/>
<dbReference type="EMBL" id="JH795855">
    <property type="protein sequence ID" value="EJU06495.1"/>
    <property type="molecule type" value="Genomic_DNA"/>
</dbReference>
<evidence type="ECO:0000313" key="3">
    <source>
        <dbReference type="Proteomes" id="UP000030653"/>
    </source>
</evidence>
<organism evidence="2 3">
    <name type="scientific">Dacryopinax primogenitus (strain DJM 731)</name>
    <name type="common">Brown rot fungus</name>
    <dbReference type="NCBI Taxonomy" id="1858805"/>
    <lineage>
        <taxon>Eukaryota</taxon>
        <taxon>Fungi</taxon>
        <taxon>Dikarya</taxon>
        <taxon>Basidiomycota</taxon>
        <taxon>Agaricomycotina</taxon>
        <taxon>Dacrymycetes</taxon>
        <taxon>Dacrymycetales</taxon>
        <taxon>Dacrymycetaceae</taxon>
        <taxon>Dacryopinax</taxon>
    </lineage>
</organism>
<protein>
    <submittedName>
        <fullName evidence="2">Uncharacterized protein</fullName>
    </submittedName>
</protein>
<sequence length="112" mass="12075">MFMLEDGDGRWDECGIEGASEGICRAGTDGRDGAYVRCAAIDEQSRRHAAPTSPPFKAGRRKTTQISCAPPPERAQAYELNRYTPTLRASFACTTAHSRHTVGSAQLLECGG</sequence>
<feature type="region of interest" description="Disordered" evidence="1">
    <location>
        <begin position="44"/>
        <end position="68"/>
    </location>
</feature>
<evidence type="ECO:0000313" key="2">
    <source>
        <dbReference type="EMBL" id="EJU06495.1"/>
    </source>
</evidence>
<evidence type="ECO:0000256" key="1">
    <source>
        <dbReference type="SAM" id="MobiDB-lite"/>
    </source>
</evidence>
<accession>M5GCY1</accession>